<dbReference type="Proteomes" id="UP001190700">
    <property type="component" value="Unassembled WGS sequence"/>
</dbReference>
<reference evidence="2 3" key="1">
    <citation type="journal article" date="2015" name="Genome Biol. Evol.">
        <title>Comparative Genomics of a Bacterivorous Green Alga Reveals Evolutionary Causalities and Consequences of Phago-Mixotrophic Mode of Nutrition.</title>
        <authorList>
            <person name="Burns J.A."/>
            <person name="Paasch A."/>
            <person name="Narechania A."/>
            <person name="Kim E."/>
        </authorList>
    </citation>
    <scope>NUCLEOTIDE SEQUENCE [LARGE SCALE GENOMIC DNA]</scope>
    <source>
        <strain evidence="2 3">PLY_AMNH</strain>
    </source>
</reference>
<evidence type="ECO:0000256" key="1">
    <source>
        <dbReference type="SAM" id="MobiDB-lite"/>
    </source>
</evidence>
<proteinExistence type="predicted"/>
<evidence type="ECO:0000313" key="3">
    <source>
        <dbReference type="Proteomes" id="UP001190700"/>
    </source>
</evidence>
<organism evidence="2 3">
    <name type="scientific">Cymbomonas tetramitiformis</name>
    <dbReference type="NCBI Taxonomy" id="36881"/>
    <lineage>
        <taxon>Eukaryota</taxon>
        <taxon>Viridiplantae</taxon>
        <taxon>Chlorophyta</taxon>
        <taxon>Pyramimonadophyceae</taxon>
        <taxon>Pyramimonadales</taxon>
        <taxon>Pyramimonadaceae</taxon>
        <taxon>Cymbomonas</taxon>
    </lineage>
</organism>
<feature type="region of interest" description="Disordered" evidence="1">
    <location>
        <begin position="1"/>
        <end position="23"/>
    </location>
</feature>
<protein>
    <submittedName>
        <fullName evidence="2">Uncharacterized protein</fullName>
    </submittedName>
</protein>
<accession>A0AAE0BI43</accession>
<comment type="caution">
    <text evidence="2">The sequence shown here is derived from an EMBL/GenBank/DDBJ whole genome shotgun (WGS) entry which is preliminary data.</text>
</comment>
<dbReference type="EMBL" id="LGRX02035035">
    <property type="protein sequence ID" value="KAK3236444.1"/>
    <property type="molecule type" value="Genomic_DNA"/>
</dbReference>
<dbReference type="AlphaFoldDB" id="A0AAE0BI43"/>
<keyword evidence="3" id="KW-1185">Reference proteome</keyword>
<name>A0AAE0BI43_9CHLO</name>
<evidence type="ECO:0000313" key="2">
    <source>
        <dbReference type="EMBL" id="KAK3236444.1"/>
    </source>
</evidence>
<gene>
    <name evidence="2" type="ORF">CYMTET_53412</name>
</gene>
<sequence>MNIEQLVVPSPEPHLGGHKPKVGAAPPPVAAKLPLTTVLVRFIERTLCGRRTISGSASLIAASRALEGFVNPGVTTGVSILSAPDGYDQPQGAPLHTLYGTGGNPNAPCDTSWNLMVPAVIEFSCLCGTEPGNSRRFHQIILIELQER</sequence>